<dbReference type="InterPro" id="IPR001608">
    <property type="entry name" value="Ala_racemase_N"/>
</dbReference>
<dbReference type="SMART" id="SM01119">
    <property type="entry name" value="D-ser_dehydrat"/>
    <property type="match status" value="1"/>
</dbReference>
<dbReference type="Proteomes" id="UP000251993">
    <property type="component" value="Chromosome"/>
</dbReference>
<dbReference type="InterPro" id="IPR026956">
    <property type="entry name" value="D-ser_dehydrat-like_dom"/>
</dbReference>
<keyword evidence="5" id="KW-1185">Reference proteome</keyword>
<dbReference type="Gene3D" id="3.20.20.10">
    <property type="entry name" value="Alanine racemase"/>
    <property type="match status" value="1"/>
</dbReference>
<evidence type="ECO:0000313" key="5">
    <source>
        <dbReference type="Proteomes" id="UP000251993"/>
    </source>
</evidence>
<sequence>MTLNPWYILQNESEADSPSLLIYKERVQQNILKMIAIAGSADRLYTHVKTNKMPEIVKMMLEAGISKFKCATIAEAEMAAIAGAKHLIIAHQLVGPKIERLVALCQKYPDVFFASLIDTEAVANDHNRVFEKYGLISNIFVDVNSGMDRSGHPLDDTIFSLYKHLYELSNLKCHGLHVYDGHLRTPDFETRKHEVETGFVDVQHFIESIEEAGLPKPIIIAGGTPTFTSHALHNEIYCSPGTCVLWDWGYGDKLPEQPFEYAALVLTRVISKPKKGIITIDMGHKAVAAENPIDKRIRFLNLENYEFFGQSEEHGVIQVSDWEGIKVGDVLYGVPYHVCPTVNLYDEAYVVENQSITDTWQVLGRKRKITV</sequence>
<name>A0A344TPX5_9BACT</name>
<organism evidence="4 5">
    <name type="scientific">Runella rosea</name>
    <dbReference type="NCBI Taxonomy" id="2259595"/>
    <lineage>
        <taxon>Bacteria</taxon>
        <taxon>Pseudomonadati</taxon>
        <taxon>Bacteroidota</taxon>
        <taxon>Cytophagia</taxon>
        <taxon>Cytophagales</taxon>
        <taxon>Spirosomataceae</taxon>
        <taxon>Runella</taxon>
    </lineage>
</organism>
<dbReference type="CDD" id="cd06821">
    <property type="entry name" value="PLPDE_III_D-TA"/>
    <property type="match status" value="1"/>
</dbReference>
<keyword evidence="2" id="KW-0456">Lyase</keyword>
<dbReference type="SUPFAM" id="SSF51419">
    <property type="entry name" value="PLP-binding barrel"/>
    <property type="match status" value="1"/>
</dbReference>
<dbReference type="Pfam" id="PF01168">
    <property type="entry name" value="Ala_racemase_N"/>
    <property type="match status" value="1"/>
</dbReference>
<reference evidence="4 5" key="1">
    <citation type="submission" date="2018-07" db="EMBL/GenBank/DDBJ databases">
        <title>Genome sequencing of Runella.</title>
        <authorList>
            <person name="Baek M.-G."/>
            <person name="Yi H."/>
        </authorList>
    </citation>
    <scope>NUCLEOTIDE SEQUENCE [LARGE SCALE GENOMIC DNA]</scope>
    <source>
        <strain evidence="4 5">HYN0085</strain>
    </source>
</reference>
<evidence type="ECO:0000256" key="2">
    <source>
        <dbReference type="ARBA" id="ARBA00023239"/>
    </source>
</evidence>
<dbReference type="Gene3D" id="2.40.37.20">
    <property type="entry name" value="D-serine dehydratase-like domain"/>
    <property type="match status" value="1"/>
</dbReference>
<evidence type="ECO:0000313" key="4">
    <source>
        <dbReference type="EMBL" id="AXE20696.1"/>
    </source>
</evidence>
<dbReference type="PANTHER" id="PTHR28004:SF2">
    <property type="entry name" value="D-SERINE DEHYDRATASE"/>
    <property type="match status" value="1"/>
</dbReference>
<evidence type="ECO:0000259" key="3">
    <source>
        <dbReference type="SMART" id="SM01119"/>
    </source>
</evidence>
<comment type="similarity">
    <text evidence="1">Belongs to the DSD1 family.</text>
</comment>
<dbReference type="InterPro" id="IPR029066">
    <property type="entry name" value="PLP-binding_barrel"/>
</dbReference>
<dbReference type="KEGG" id="run:DR864_24655"/>
<dbReference type="RefSeq" id="WP_114069459.1">
    <property type="nucleotide sequence ID" value="NZ_CP030850.1"/>
</dbReference>
<dbReference type="GO" id="GO:0036088">
    <property type="term" value="P:D-serine catabolic process"/>
    <property type="evidence" value="ECO:0007669"/>
    <property type="project" value="TreeGrafter"/>
</dbReference>
<dbReference type="Pfam" id="PF14031">
    <property type="entry name" value="D-ser_dehydrat"/>
    <property type="match status" value="1"/>
</dbReference>
<dbReference type="InterPro" id="IPR042208">
    <property type="entry name" value="D-ser_dehydrat-like_sf"/>
</dbReference>
<dbReference type="AlphaFoldDB" id="A0A344TPX5"/>
<dbReference type="OrthoDB" id="9788869at2"/>
<gene>
    <name evidence="4" type="ORF">DR864_24655</name>
</gene>
<feature type="domain" description="D-serine dehydratase-like" evidence="3">
    <location>
        <begin position="262"/>
        <end position="352"/>
    </location>
</feature>
<accession>A0A344TPX5</accession>
<dbReference type="PANTHER" id="PTHR28004">
    <property type="entry name" value="ZGC:162816-RELATED"/>
    <property type="match status" value="1"/>
</dbReference>
<dbReference type="EMBL" id="CP030850">
    <property type="protein sequence ID" value="AXE20696.1"/>
    <property type="molecule type" value="Genomic_DNA"/>
</dbReference>
<dbReference type="GO" id="GO:0008721">
    <property type="term" value="F:D-serine ammonia-lyase activity"/>
    <property type="evidence" value="ECO:0007669"/>
    <property type="project" value="TreeGrafter"/>
</dbReference>
<dbReference type="InterPro" id="IPR051466">
    <property type="entry name" value="D-amino_acid_metab_enzyme"/>
</dbReference>
<proteinExistence type="inferred from homology"/>
<protein>
    <submittedName>
        <fullName evidence="4">D-TA family PLP-dependent enzyme</fullName>
    </submittedName>
</protein>
<evidence type="ECO:0000256" key="1">
    <source>
        <dbReference type="ARBA" id="ARBA00005323"/>
    </source>
</evidence>